<evidence type="ECO:0000256" key="16">
    <source>
        <dbReference type="SAM" id="MobiDB-lite"/>
    </source>
</evidence>
<dbReference type="Pfam" id="PF08267">
    <property type="entry name" value="Meth_synt_1"/>
    <property type="match status" value="1"/>
</dbReference>
<dbReference type="PIRSF" id="PIRSF000382">
    <property type="entry name" value="MeTrfase_B12_ind"/>
    <property type="match status" value="1"/>
</dbReference>
<feature type="binding site" evidence="14">
    <location>
        <position position="675"/>
    </location>
    <ligand>
        <name>Zn(2+)</name>
        <dbReference type="ChEBI" id="CHEBI:29105"/>
        <label>1</label>
        <note>catalytic</note>
    </ligand>
</feature>
<dbReference type="STRING" id="37992.A0A4Z0ZEQ2"/>
<comment type="caution">
    <text evidence="19">The sequence shown here is derived from an EMBL/GenBank/DDBJ whole genome shotgun (WGS) entry which is preliminary data.</text>
</comment>
<feature type="binding site" evidence="14">
    <location>
        <position position="653"/>
    </location>
    <ligand>
        <name>Zn(2+)</name>
        <dbReference type="ChEBI" id="CHEBI:29105"/>
        <label>1</label>
        <note>catalytic</note>
    </ligand>
</feature>
<name>A0A4Z0ZEQ2_9PEZI</name>
<dbReference type="UniPathway" id="UPA00051">
    <property type="reaction ID" value="UER00082"/>
</dbReference>
<dbReference type="PANTHER" id="PTHR30519">
    <property type="entry name" value="5-METHYLTETRAHYDROPTEROYLTRIGLUTAMATE--HOMOCYSTEINE METHYLTRANSFERASE"/>
    <property type="match status" value="1"/>
</dbReference>
<feature type="binding site" evidence="13">
    <location>
        <position position="608"/>
    </location>
    <ligand>
        <name>L-homocysteine</name>
        <dbReference type="ChEBI" id="CHEBI:58199"/>
    </ligand>
</feature>
<evidence type="ECO:0000313" key="20">
    <source>
        <dbReference type="Proteomes" id="UP000297716"/>
    </source>
</evidence>
<evidence type="ECO:0000256" key="7">
    <source>
        <dbReference type="ARBA" id="ARBA00022679"/>
    </source>
</evidence>
<dbReference type="HAMAP" id="MF_00172">
    <property type="entry name" value="Meth_synth"/>
    <property type="match status" value="1"/>
</dbReference>
<evidence type="ECO:0000313" key="19">
    <source>
        <dbReference type="EMBL" id="TGJ87312.1"/>
    </source>
</evidence>
<dbReference type="GO" id="GO:0008270">
    <property type="term" value="F:zinc ion binding"/>
    <property type="evidence" value="ECO:0007669"/>
    <property type="project" value="InterPro"/>
</dbReference>
<sequence length="766" mass="85888">MVQSAILGFPRMGANRDLKKATEAYWSGKLSQSDLLAEAKRLRLAHWKIQKDAGVDIIPSNDFALYDQVLTHIQDFGAVPERYSNVGLDRVDEYFAMGRGHQKGGVDVPSLEMVKWFDSNYHYVKPTLQDNQTFSLTSSPKAVNEFVEAKEAGIITRPVIVGPVSFLHLGKADRGQTVDPIDLLEKLLPVYEQLLTQLKEAGAETVQIDEPILVFDLPAKVKAAFKPTYEKLASLGDKIPKLAFATYFGDVVHNLEALPKDIYAVHIDLVRNPEQLDAVAGALGPNTILSAGVVDGRNIWKTNFKRAIETVETAIQKLGKDRVLVATSSSLLHTPHTLASEKKLDPEIADWFSFASEKAIEVATIAKAVTEGPASVQSALEANAKSMNARATSKRTNNPEVKDRQSKIQPSDYNRKSEFPKRISQQEEKLKLPLFPTTTIGSFPQTKEIRVQRSKFTKNEITEAQYDKFIEQEIDMNVKIQDELDLDVYVHGEPERNDMVQYFGERLDGYAFTTHAWVQSYGSRCVRPPIIVGDISRPAPMTVKESKYAVSVSKKPMKGMLTGPVTCLRWSFPRDDVHQSVQAEQLALALRDEVVDLEKAGVDVIQVDEPALREGLPLRSGKERVAYLDWAVKAFKLSTVGVEDSTQIHSHFCYSEFQDFFHAIAALDADVLSIENSKSDSKLLGVFVDEAYPRHIGPGVYDIHSPRIPSEQEIKDRIEEMLQYLKPEQLWINPDCGLKTRQWKETKEALVNLVNAAKFYRAKYAK</sequence>
<feature type="binding site" evidence="13">
    <location>
        <position position="608"/>
    </location>
    <ligand>
        <name>L-methionine</name>
        <dbReference type="ChEBI" id="CHEBI:57844"/>
    </ligand>
</feature>
<evidence type="ECO:0000256" key="4">
    <source>
        <dbReference type="ARBA" id="ARBA00012034"/>
    </source>
</evidence>
<keyword evidence="10" id="KW-0486">Methionine biosynthesis</keyword>
<proteinExistence type="inferred from homology"/>
<feature type="binding site" evidence="13">
    <location>
        <position position="19"/>
    </location>
    <ligand>
        <name>5-methyltetrahydropteroyltri-L-glutamate</name>
        <dbReference type="ChEBI" id="CHEBI:58207"/>
    </ligand>
</feature>
<evidence type="ECO:0000256" key="6">
    <source>
        <dbReference type="ARBA" id="ARBA00022605"/>
    </source>
</evidence>
<feature type="binding site" evidence="13">
    <location>
        <position position="493"/>
    </location>
    <ligand>
        <name>L-methionine</name>
        <dbReference type="ChEBI" id="CHEBI:57844"/>
    </ligand>
</feature>
<feature type="binding site" evidence="14">
    <location>
        <position position="736"/>
    </location>
    <ligand>
        <name>Zn(2+)</name>
        <dbReference type="ChEBI" id="CHEBI:29105"/>
        <label>1</label>
        <note>catalytic</note>
    </ligand>
</feature>
<evidence type="ECO:0000256" key="1">
    <source>
        <dbReference type="ARBA" id="ARBA00002777"/>
    </source>
</evidence>
<feature type="binding site" evidence="14">
    <location>
        <position position="662"/>
    </location>
    <ligand>
        <name>Zn(2+)</name>
        <dbReference type="ChEBI" id="CHEBI:29105"/>
        <label>2</label>
    </ligand>
</feature>
<comment type="function">
    <text evidence="1">Catalyzes the transfer of a methyl group from 5-methyltetrahydrofolate to homocysteine resulting in methionine formation.</text>
</comment>
<feature type="domain" description="Cobalamin-independent methionine synthase MetE N-terminal" evidence="18">
    <location>
        <begin position="4"/>
        <end position="317"/>
    </location>
</feature>
<evidence type="ECO:0000256" key="14">
    <source>
        <dbReference type="PIRSR" id="PIRSR000382-2"/>
    </source>
</evidence>
<reference evidence="19 20" key="1">
    <citation type="submission" date="2019-03" db="EMBL/GenBank/DDBJ databases">
        <title>Draft genome sequence of Xylaria hypoxylon DSM 108379, a ubiquitous saprotrophic-parasitic fungi on hardwood.</title>
        <authorList>
            <person name="Buettner E."/>
            <person name="Leonhardt S."/>
            <person name="Gebauer A.M."/>
            <person name="Liers C."/>
            <person name="Hofrichter M."/>
            <person name="Kellner H."/>
        </authorList>
    </citation>
    <scope>NUCLEOTIDE SEQUENCE [LARGE SCALE GENOMIC DNA]</scope>
    <source>
        <strain evidence="19 20">DSM 108379</strain>
    </source>
</reference>
<dbReference type="GO" id="GO:0003871">
    <property type="term" value="F:5-methyltetrahydropteroyltriglutamate-homocysteine S-methyltransferase activity"/>
    <property type="evidence" value="ECO:0007669"/>
    <property type="project" value="UniProtKB-EC"/>
</dbReference>
<evidence type="ECO:0000256" key="8">
    <source>
        <dbReference type="ARBA" id="ARBA00022723"/>
    </source>
</evidence>
<evidence type="ECO:0000256" key="2">
    <source>
        <dbReference type="ARBA" id="ARBA00004681"/>
    </source>
</evidence>
<feature type="binding site" evidence="13">
    <location>
        <begin position="440"/>
        <end position="442"/>
    </location>
    <ligand>
        <name>L-methionine</name>
        <dbReference type="ChEBI" id="CHEBI:57844"/>
    </ligand>
</feature>
<dbReference type="OrthoDB" id="1053771at2759"/>
<protein>
    <recommendedName>
        <fullName evidence="4">5-methyltetrahydropteroyltriglutamate--homocysteine S-methyltransferase</fullName>
        <ecNumber evidence="4">2.1.1.14</ecNumber>
    </recommendedName>
    <alternativeName>
        <fullName evidence="12">Cobalamin-independent methionine synthase</fullName>
    </alternativeName>
    <alternativeName>
        <fullName evidence="11">Methionine synthase, vitamin-B12 independent isozyme</fullName>
    </alternativeName>
</protein>
<feature type="binding site" evidence="13">
    <location>
        <position position="570"/>
    </location>
    <ligand>
        <name>5-methyltetrahydropteroyltri-L-glutamate</name>
        <dbReference type="ChEBI" id="CHEBI:58207"/>
    </ligand>
</feature>
<evidence type="ECO:0000256" key="9">
    <source>
        <dbReference type="ARBA" id="ARBA00022833"/>
    </source>
</evidence>
<dbReference type="InterPro" id="IPR038071">
    <property type="entry name" value="UROD/MetE-like_sf"/>
</dbReference>
<dbReference type="GO" id="GO:0071265">
    <property type="term" value="P:L-methionine biosynthetic process"/>
    <property type="evidence" value="ECO:0007669"/>
    <property type="project" value="UniProtKB-ARBA"/>
</dbReference>
<feature type="active site" description="Proton donor" evidence="15">
    <location>
        <position position="704"/>
    </location>
</feature>
<keyword evidence="9 14" id="KW-0862">Zinc</keyword>
<feature type="binding site" evidence="14">
    <location>
        <position position="651"/>
    </location>
    <ligand>
        <name>Zn(2+)</name>
        <dbReference type="ChEBI" id="CHEBI:29105"/>
        <label>1</label>
        <note>catalytic</note>
    </ligand>
</feature>
<comment type="pathway">
    <text evidence="2">Amino-acid biosynthesis; L-methionine biosynthesis via de novo pathway; L-methionine from L-homocysteine (MetE route): step 1/1.</text>
</comment>
<dbReference type="InterPro" id="IPR013215">
    <property type="entry name" value="Cbl-indep_Met_Synth_N"/>
</dbReference>
<feature type="compositionally biased region" description="Polar residues" evidence="16">
    <location>
        <begin position="385"/>
        <end position="399"/>
    </location>
</feature>
<dbReference type="InterPro" id="IPR002629">
    <property type="entry name" value="Met_Synth_C/arc"/>
</dbReference>
<evidence type="ECO:0000256" key="11">
    <source>
        <dbReference type="ARBA" id="ARBA00030765"/>
    </source>
</evidence>
<dbReference type="CDD" id="cd03312">
    <property type="entry name" value="CIMS_N_terminal_like"/>
    <property type="match status" value="1"/>
</dbReference>
<comment type="cofactor">
    <cofactor evidence="14">
        <name>Zn(2+)</name>
        <dbReference type="ChEBI" id="CHEBI:29105"/>
    </cofactor>
    <text evidence="14">Binds 2 Zn(2+) ions per subunit.</text>
</comment>
<evidence type="ECO:0000259" key="18">
    <source>
        <dbReference type="Pfam" id="PF08267"/>
    </source>
</evidence>
<organism evidence="19 20">
    <name type="scientific">Xylaria hypoxylon</name>
    <dbReference type="NCBI Taxonomy" id="37992"/>
    <lineage>
        <taxon>Eukaryota</taxon>
        <taxon>Fungi</taxon>
        <taxon>Dikarya</taxon>
        <taxon>Ascomycota</taxon>
        <taxon>Pezizomycotina</taxon>
        <taxon>Sordariomycetes</taxon>
        <taxon>Xylariomycetidae</taxon>
        <taxon>Xylariales</taxon>
        <taxon>Xylariaceae</taxon>
        <taxon>Xylaria</taxon>
    </lineage>
</organism>
<feature type="binding site" evidence="13">
    <location>
        <begin position="440"/>
        <end position="442"/>
    </location>
    <ligand>
        <name>L-homocysteine</name>
        <dbReference type="ChEBI" id="CHEBI:58199"/>
    </ligand>
</feature>
<keyword evidence="8 14" id="KW-0479">Metal-binding</keyword>
<gene>
    <name evidence="19" type="ORF">E0Z10_g1427</name>
</gene>
<dbReference type="GO" id="GO:0032259">
    <property type="term" value="P:methylation"/>
    <property type="evidence" value="ECO:0007669"/>
    <property type="project" value="UniProtKB-KW"/>
</dbReference>
<dbReference type="InterPro" id="IPR006276">
    <property type="entry name" value="Cobalamin-indep_Met_synthase"/>
</dbReference>
<keyword evidence="5" id="KW-0489">Methyltransferase</keyword>
<dbReference type="NCBIfam" id="NF003556">
    <property type="entry name" value="PRK05222.1"/>
    <property type="match status" value="1"/>
</dbReference>
<feature type="binding site" evidence="13">
    <location>
        <begin position="524"/>
        <end position="525"/>
    </location>
    <ligand>
        <name>5-methyltetrahydropteroyltri-L-glutamate</name>
        <dbReference type="ChEBI" id="CHEBI:58207"/>
    </ligand>
</feature>
<keyword evidence="6" id="KW-0028">Amino-acid biosynthesis</keyword>
<keyword evidence="20" id="KW-1185">Reference proteome</keyword>
<evidence type="ECO:0000256" key="12">
    <source>
        <dbReference type="ARBA" id="ARBA00031314"/>
    </source>
</evidence>
<feature type="region of interest" description="Disordered" evidence="16">
    <location>
        <begin position="385"/>
        <end position="420"/>
    </location>
</feature>
<evidence type="ECO:0000256" key="13">
    <source>
        <dbReference type="PIRSR" id="PIRSR000382-1"/>
    </source>
</evidence>
<dbReference type="NCBIfam" id="TIGR01371">
    <property type="entry name" value="met_syn_B12ind"/>
    <property type="match status" value="1"/>
</dbReference>
<dbReference type="CDD" id="cd03311">
    <property type="entry name" value="CIMS_C_terminal_like"/>
    <property type="match status" value="1"/>
</dbReference>
<dbReference type="FunFam" id="3.20.20.210:FF:000002">
    <property type="entry name" value="5-methyltetrahydropteroyltriglutamate--homocysteine methyltransferase"/>
    <property type="match status" value="1"/>
</dbReference>
<feature type="domain" description="Cobalamin-independent methionine synthase MetE C-terminal/archaeal" evidence="17">
    <location>
        <begin position="435"/>
        <end position="758"/>
    </location>
</feature>
<evidence type="ECO:0000259" key="17">
    <source>
        <dbReference type="Pfam" id="PF01717"/>
    </source>
</evidence>
<dbReference type="Gene3D" id="3.20.20.210">
    <property type="match status" value="2"/>
</dbReference>
<accession>A0A4Z0ZEQ2</accession>
<dbReference type="AlphaFoldDB" id="A0A4Z0ZEQ2"/>
<dbReference type="EMBL" id="SKBN01000015">
    <property type="protein sequence ID" value="TGJ87312.1"/>
    <property type="molecule type" value="Genomic_DNA"/>
</dbReference>
<evidence type="ECO:0000256" key="5">
    <source>
        <dbReference type="ARBA" id="ARBA00022603"/>
    </source>
</evidence>
<dbReference type="FunFam" id="3.20.20.210:FF:000003">
    <property type="entry name" value="5-methyltetrahydropteroyltriglutamate--homocysteine methyltransferase"/>
    <property type="match status" value="1"/>
</dbReference>
<dbReference type="Proteomes" id="UP000297716">
    <property type="component" value="Unassembled WGS sequence"/>
</dbReference>
<dbReference type="EC" id="2.1.1.14" evidence="4"/>
<evidence type="ECO:0000256" key="15">
    <source>
        <dbReference type="PIRSR" id="PIRSR000382-3"/>
    </source>
</evidence>
<dbReference type="SUPFAM" id="SSF51726">
    <property type="entry name" value="UROD/MetE-like"/>
    <property type="match status" value="2"/>
</dbReference>
<comment type="similarity">
    <text evidence="3">Belongs to the vitamin-B12 independent methionine synthase family.</text>
</comment>
<dbReference type="Pfam" id="PF01717">
    <property type="entry name" value="Meth_synt_2"/>
    <property type="match status" value="1"/>
</dbReference>
<feature type="binding site" evidence="13">
    <location>
        <position position="120"/>
    </location>
    <ligand>
        <name>5-methyltetrahydropteroyltri-L-glutamate</name>
        <dbReference type="ChEBI" id="CHEBI:58207"/>
    </ligand>
</feature>
<evidence type="ECO:0000256" key="3">
    <source>
        <dbReference type="ARBA" id="ARBA00009553"/>
    </source>
</evidence>
<evidence type="ECO:0000256" key="10">
    <source>
        <dbReference type="ARBA" id="ARBA00023167"/>
    </source>
</evidence>
<keyword evidence="7" id="KW-0808">Transferase</keyword>